<evidence type="ECO:0000313" key="2">
    <source>
        <dbReference type="EMBL" id="MES1922510.1"/>
    </source>
</evidence>
<sequence>MSTILASNDLKKKLYKPENKKTINSFKSARNYEECDCDSTLLYSLIRNTCTKKLDPTSGWGLEELPPDTYVEVGDDIERIRLSKNVFSHKKIKELEDQIYKKYYRIARKICQRLKHYSQGGDYEEELQQIHESKIEDVKGVSKKVDKLAGKHTLVK</sequence>
<accession>A0ABV2AS59</accession>
<protein>
    <recommendedName>
        <fullName evidence="1">DZIP3-like HEPN domain-containing protein</fullName>
    </recommendedName>
</protein>
<name>A0ABV2AS59_9EUKA</name>
<evidence type="ECO:0000313" key="3">
    <source>
        <dbReference type="Proteomes" id="UP001439008"/>
    </source>
</evidence>
<dbReference type="EMBL" id="JBDODL010002984">
    <property type="protein sequence ID" value="MES1922510.1"/>
    <property type="molecule type" value="Genomic_DNA"/>
</dbReference>
<proteinExistence type="predicted"/>
<dbReference type="Proteomes" id="UP001439008">
    <property type="component" value="Unassembled WGS sequence"/>
</dbReference>
<dbReference type="InterPro" id="IPR041249">
    <property type="entry name" value="HEPN_DZIP3"/>
</dbReference>
<organism evidence="2 3">
    <name type="scientific">Bonamia ostreae</name>
    <dbReference type="NCBI Taxonomy" id="126728"/>
    <lineage>
        <taxon>Eukaryota</taxon>
        <taxon>Sar</taxon>
        <taxon>Rhizaria</taxon>
        <taxon>Endomyxa</taxon>
        <taxon>Ascetosporea</taxon>
        <taxon>Haplosporida</taxon>
        <taxon>Bonamia</taxon>
    </lineage>
</organism>
<evidence type="ECO:0000259" key="1">
    <source>
        <dbReference type="Pfam" id="PF18738"/>
    </source>
</evidence>
<gene>
    <name evidence="2" type="ORF">MHBO_004025</name>
</gene>
<feature type="domain" description="DZIP3-like HEPN" evidence="1">
    <location>
        <begin position="9"/>
        <end position="137"/>
    </location>
</feature>
<comment type="caution">
    <text evidence="2">The sequence shown here is derived from an EMBL/GenBank/DDBJ whole genome shotgun (WGS) entry which is preliminary data.</text>
</comment>
<reference evidence="2 3" key="1">
    <citation type="journal article" date="2024" name="BMC Biol.">
        <title>Comparative genomics of Ascetosporea gives new insight into the evolutionary basis for animal parasitism in Rhizaria.</title>
        <authorList>
            <person name="Hiltunen Thoren M."/>
            <person name="Onut-Brannstrom I."/>
            <person name="Alfjorden A."/>
            <person name="Peckova H."/>
            <person name="Swords F."/>
            <person name="Hooper C."/>
            <person name="Holzer A.S."/>
            <person name="Bass D."/>
            <person name="Burki F."/>
        </authorList>
    </citation>
    <scope>NUCLEOTIDE SEQUENCE [LARGE SCALE GENOMIC DNA]</scope>
    <source>
        <strain evidence="2">20-A016</strain>
    </source>
</reference>
<keyword evidence="3" id="KW-1185">Reference proteome</keyword>
<dbReference type="Pfam" id="PF18738">
    <property type="entry name" value="HEPN_DZIP3"/>
    <property type="match status" value="1"/>
</dbReference>